<dbReference type="InterPro" id="IPR039808">
    <property type="entry name" value="Cadherin"/>
</dbReference>
<dbReference type="CDD" id="cd11304">
    <property type="entry name" value="Cadherin_repeat"/>
    <property type="match status" value="4"/>
</dbReference>
<dbReference type="InterPro" id="IPR027397">
    <property type="entry name" value="Catenin-bd_sf"/>
</dbReference>
<dbReference type="InterPro" id="IPR000233">
    <property type="entry name" value="Cadherin_Y-type_LIR"/>
</dbReference>
<protein>
    <recommendedName>
        <fullName evidence="14">Cadherin-20</fullName>
    </recommendedName>
</protein>
<dbReference type="InterPro" id="IPR002126">
    <property type="entry name" value="Cadherin-like_dom"/>
</dbReference>
<evidence type="ECO:0000256" key="8">
    <source>
        <dbReference type="ARBA" id="ARBA00022837"/>
    </source>
</evidence>
<dbReference type="Pfam" id="PF01049">
    <property type="entry name" value="CADH_Y-type_LIR"/>
    <property type="match status" value="1"/>
</dbReference>
<keyword evidence="4 16" id="KW-0812">Transmembrane</keyword>
<keyword evidence="6" id="KW-0732">Signal</keyword>
<evidence type="ECO:0000259" key="18">
    <source>
        <dbReference type="PROSITE" id="PS50268"/>
    </source>
</evidence>
<dbReference type="PANTHER" id="PTHR24027">
    <property type="entry name" value="CADHERIN-23"/>
    <property type="match status" value="1"/>
</dbReference>
<gene>
    <name evidence="19" type="primary">cdh20</name>
</gene>
<dbReference type="InterPro" id="IPR015919">
    <property type="entry name" value="Cadherin-like_sf"/>
</dbReference>
<dbReference type="GeneTree" id="ENSGT00940000158167"/>
<keyword evidence="12" id="KW-0325">Glycoprotein</keyword>
<evidence type="ECO:0000256" key="3">
    <source>
        <dbReference type="ARBA" id="ARBA00022685"/>
    </source>
</evidence>
<evidence type="ECO:0000256" key="7">
    <source>
        <dbReference type="ARBA" id="ARBA00022737"/>
    </source>
</evidence>
<dbReference type="Gene3D" id="4.10.900.10">
    <property type="entry name" value="TCF3-CBD (Catenin binding domain)"/>
    <property type="match status" value="1"/>
</dbReference>
<dbReference type="FunCoup" id="A0A6I8RA54">
    <property type="interactions" value="72"/>
</dbReference>
<evidence type="ECO:0000256" key="1">
    <source>
        <dbReference type="ARBA" id="ARBA00004251"/>
    </source>
</evidence>
<keyword evidence="5" id="KW-0479">Metal-binding</keyword>
<evidence type="ECO:0000256" key="16">
    <source>
        <dbReference type="RuleBase" id="RU003318"/>
    </source>
</evidence>
<evidence type="ECO:0000256" key="2">
    <source>
        <dbReference type="ARBA" id="ARBA00022475"/>
    </source>
</evidence>
<keyword evidence="10 17" id="KW-1133">Transmembrane helix</keyword>
<dbReference type="InterPro" id="IPR020894">
    <property type="entry name" value="Cadherin_CS"/>
</dbReference>
<dbReference type="InParanoid" id="A0A6I8RA54"/>
<feature type="domain" description="Cadherin" evidence="18">
    <location>
        <begin position="282"/>
        <end position="396"/>
    </location>
</feature>
<dbReference type="PANTHER" id="PTHR24027:SF84">
    <property type="entry name" value="CADHERIN-20"/>
    <property type="match status" value="1"/>
</dbReference>
<evidence type="ECO:0000313" key="19">
    <source>
        <dbReference type="Ensembl" id="ENSXETP00000077641"/>
    </source>
</evidence>
<comment type="function">
    <text evidence="13">Cadherins are calcium-dependent cell adhesion proteins. They preferentially interact with themselves in a homophilic manner in connecting cells; cadherins may thus contribute to the sorting of heterogeneous cell types.</text>
</comment>
<comment type="subcellular location">
    <subcellularLocation>
        <location evidence="1 16">Cell membrane</location>
        <topology evidence="1 16">Single-pass type I membrane protein</topology>
    </subcellularLocation>
</comment>
<dbReference type="GO" id="GO:0005886">
    <property type="term" value="C:plasma membrane"/>
    <property type="evidence" value="ECO:0007669"/>
    <property type="project" value="UniProtKB-SubCell"/>
</dbReference>
<reference evidence="19" key="2">
    <citation type="submission" date="2020-05" db="UniProtKB">
        <authorList>
            <consortium name="Ensembl"/>
        </authorList>
    </citation>
    <scope>IDENTIFICATION</scope>
</reference>
<evidence type="ECO:0000256" key="4">
    <source>
        <dbReference type="ARBA" id="ARBA00022692"/>
    </source>
</evidence>
<dbReference type="Xenbase" id="XB-GENE-1011620">
    <property type="gene designation" value="cdh20"/>
</dbReference>
<dbReference type="SUPFAM" id="SSF49313">
    <property type="entry name" value="Cadherin-like"/>
    <property type="match status" value="5"/>
</dbReference>
<evidence type="ECO:0000256" key="15">
    <source>
        <dbReference type="PROSITE-ProRule" id="PRU00043"/>
    </source>
</evidence>
<keyword evidence="7" id="KW-0677">Repeat</keyword>
<feature type="domain" description="Cadherin" evidence="18">
    <location>
        <begin position="165"/>
        <end position="281"/>
    </location>
</feature>
<evidence type="ECO:0000256" key="17">
    <source>
        <dbReference type="SAM" id="Phobius"/>
    </source>
</evidence>
<dbReference type="GO" id="GO:0005509">
    <property type="term" value="F:calcium ion binding"/>
    <property type="evidence" value="ECO:0007669"/>
    <property type="project" value="UniProtKB-UniRule"/>
</dbReference>
<evidence type="ECO:0000256" key="5">
    <source>
        <dbReference type="ARBA" id="ARBA00022723"/>
    </source>
</evidence>
<keyword evidence="8 15" id="KW-0106">Calcium</keyword>
<evidence type="ECO:0000256" key="9">
    <source>
        <dbReference type="ARBA" id="ARBA00022889"/>
    </source>
</evidence>
<dbReference type="FunFam" id="2.60.40.60:FF:000009">
    <property type="entry name" value="Cadherin 24"/>
    <property type="match status" value="1"/>
</dbReference>
<proteinExistence type="predicted"/>
<evidence type="ECO:0000256" key="13">
    <source>
        <dbReference type="ARBA" id="ARBA00037319"/>
    </source>
</evidence>
<dbReference type="Bgee" id="ENSXETG00000005857">
    <property type="expression patterns" value="Expressed in brain and 4 other cell types or tissues"/>
</dbReference>
<dbReference type="SMART" id="SM00112">
    <property type="entry name" value="CA"/>
    <property type="match status" value="5"/>
</dbReference>
<feature type="domain" description="Cadherin" evidence="18">
    <location>
        <begin position="501"/>
        <end position="619"/>
    </location>
</feature>
<feature type="domain" description="Cadherin" evidence="18">
    <location>
        <begin position="84"/>
        <end position="164"/>
    </location>
</feature>
<reference evidence="19" key="1">
    <citation type="journal article" date="2010" name="Science">
        <title>The genome of the Western clawed frog Xenopus tropicalis.</title>
        <authorList>
            <person name="Hellsten U."/>
            <person name="Harland R.M."/>
            <person name="Gilchrist M.J."/>
            <person name="Hendrix D."/>
            <person name="Jurka J."/>
            <person name="Kapitonov V."/>
            <person name="Ovcharenko I."/>
            <person name="Putnam N.H."/>
            <person name="Shu S."/>
            <person name="Taher L."/>
            <person name="Blitz I.L."/>
            <person name="Blumberg B."/>
            <person name="Dichmann D.S."/>
            <person name="Dubchak I."/>
            <person name="Amaya E."/>
            <person name="Detter J.C."/>
            <person name="Fletcher R."/>
            <person name="Gerhard D.S."/>
            <person name="Goodstein D."/>
            <person name="Graves T."/>
            <person name="Grigoriev I.V."/>
            <person name="Grimwood J."/>
            <person name="Kawashima T."/>
            <person name="Lindquist E."/>
            <person name="Lucas S.M."/>
            <person name="Mead P.E."/>
            <person name="Mitros T."/>
            <person name="Ogino H."/>
            <person name="Ohta Y."/>
            <person name="Poliakov A.V."/>
            <person name="Pollet N."/>
            <person name="Robert J."/>
            <person name="Salamov A."/>
            <person name="Sater A.K."/>
            <person name="Schmutz J."/>
            <person name="Terry A."/>
            <person name="Vize P.D."/>
            <person name="Warren W.C."/>
            <person name="Wells D."/>
            <person name="Wills A."/>
            <person name="Wilson R.K."/>
            <person name="Zimmerman L.B."/>
            <person name="Zorn A.M."/>
            <person name="Grainger R."/>
            <person name="Grammer T."/>
            <person name="Khokha M.K."/>
            <person name="Richardson P.M."/>
            <person name="Rokhsar D.S."/>
        </authorList>
    </citation>
    <scope>NUCLEOTIDE SEQUENCE [LARGE SCALE GENOMIC DNA]</scope>
    <source>
        <strain evidence="19">Nigerian</strain>
    </source>
</reference>
<evidence type="ECO:0000256" key="11">
    <source>
        <dbReference type="ARBA" id="ARBA00023136"/>
    </source>
</evidence>
<dbReference type="PRINTS" id="PR00205">
    <property type="entry name" value="CADHERIN"/>
</dbReference>
<evidence type="ECO:0000256" key="14">
    <source>
        <dbReference type="ARBA" id="ARBA00040456"/>
    </source>
</evidence>
<dbReference type="Ensembl" id="ENSXETT00000081028">
    <property type="protein sequence ID" value="ENSXETP00000077641"/>
    <property type="gene ID" value="ENSXETG00000005857"/>
</dbReference>
<accession>A0A6I8RA54</accession>
<dbReference type="Gene3D" id="2.60.40.60">
    <property type="entry name" value="Cadherins"/>
    <property type="match status" value="5"/>
</dbReference>
<dbReference type="PROSITE" id="PS00232">
    <property type="entry name" value="CADHERIN_1"/>
    <property type="match status" value="2"/>
</dbReference>
<keyword evidence="11 17" id="KW-0472">Membrane</keyword>
<feature type="transmembrane region" description="Helical" evidence="17">
    <location>
        <begin position="627"/>
        <end position="647"/>
    </location>
</feature>
<name>A0A6I8RA54_XENTR</name>
<dbReference type="FunFam" id="2.60.40.60:FF:000014">
    <property type="entry name" value="Cadherin 8"/>
    <property type="match status" value="1"/>
</dbReference>
<evidence type="ECO:0000256" key="6">
    <source>
        <dbReference type="ARBA" id="ARBA00022729"/>
    </source>
</evidence>
<feature type="domain" description="Cadherin" evidence="18">
    <location>
        <begin position="397"/>
        <end position="501"/>
    </location>
</feature>
<dbReference type="Pfam" id="PF00028">
    <property type="entry name" value="Cadherin"/>
    <property type="match status" value="5"/>
</dbReference>
<dbReference type="PROSITE" id="PS50268">
    <property type="entry name" value="CADHERIN_2"/>
    <property type="match status" value="5"/>
</dbReference>
<keyword evidence="2" id="KW-1003">Cell membrane</keyword>
<dbReference type="FunFam" id="2.60.40.60:FF:000017">
    <property type="entry name" value="Cadherin 24"/>
    <property type="match status" value="1"/>
</dbReference>
<sequence>MKNLDRMSCKKNYHRHCALVYYMVLLDLTNAVFEFSHPLIRDSGNSQSRQLLPHRLKRSWVWNQFFVLEEYTGTEPLYVGKLHSDMDNGDGSIKYILSGDGAGTMFTIDDGTGDIHAIQRLDREERSQYTLRAQALDRSTNKPMEPESEFIIKIQDINDNEPKFLDGPYTASVAEMSPVGQYFLFLSGTSIIQVSATDADDPTYGSSARVVYSILQGQPYFSVDSKTGVIRTALTNMDRESREYYEVIIQAKDMGGQLGGLAGTTSVNITLSDVNDNPPRFPQKHYQMNVLESSPVNSTVGRVLAMDLDEGVNAEMKYSIIDGDGFEFFDIVTDPSNQVGVITVKKPLDFENKKSYTLKIEGSNPHLEIRFLNLGPFRDTTSVHISVEDVDEPPVFESNIYFVEVSENVDIGTTIQIVSAKDPDATNNSVRYSIDRNSDPGRYFYVDVTTGALMTARPLDREEVSWHNITILAMEMNNPKQIGGVPVTIKILDVNDNAPTFTRFYETLMCENAKADQLIQTVSAVDQDDPQEGQHISYSLAPEAANNPNFTLRDNQDNTALILTRRAGFKQSEQSTFYLPLLISDNGHPRLSSTGTLTIQVCSCDEDGDIMSCNAEPYTLPISLSRGALIAILACIFVLLVLVLLILSMRRHRKQPYTIDEEDNVHENIVRYDDEGGGEEDTEAFDIAALWNPREVHMAKTRKDMKPEIESLSRYVTQSCRMDNNVHSYMLAKLYEADTDVCAPPFDSLQTYMFEGEGSVAQSLSSLQSLSTDSEQSYDYLTDWGPRFKKLAEMYGTKDKNGSL</sequence>
<dbReference type="FunFam" id="2.60.40.60:FF:000012">
    <property type="entry name" value="Cadherin 24"/>
    <property type="match status" value="1"/>
</dbReference>
<evidence type="ECO:0000256" key="12">
    <source>
        <dbReference type="ARBA" id="ARBA00023180"/>
    </source>
</evidence>
<keyword evidence="9 16" id="KW-0130">Cell adhesion</keyword>
<keyword evidence="3" id="KW-0165">Cleavage on pair of basic residues</keyword>
<evidence type="ECO:0000256" key="10">
    <source>
        <dbReference type="ARBA" id="ARBA00022989"/>
    </source>
</evidence>
<dbReference type="FunFam" id="2.60.40.60:FF:000008">
    <property type="entry name" value="Cadherin 24"/>
    <property type="match status" value="1"/>
</dbReference>
<dbReference type="FunFam" id="4.10.900.10:FF:000001">
    <property type="entry name" value="Cadherin 2"/>
    <property type="match status" value="1"/>
</dbReference>
<dbReference type="GO" id="GO:0007156">
    <property type="term" value="P:homophilic cell adhesion via plasma membrane adhesion molecules"/>
    <property type="evidence" value="ECO:0007669"/>
    <property type="project" value="InterPro"/>
</dbReference>
<dbReference type="AlphaFoldDB" id="A0A6I8RA54"/>
<organism evidence="19">
    <name type="scientific">Xenopus tropicalis</name>
    <name type="common">Western clawed frog</name>
    <name type="synonym">Silurana tropicalis</name>
    <dbReference type="NCBI Taxonomy" id="8364"/>
    <lineage>
        <taxon>Eukaryota</taxon>
        <taxon>Metazoa</taxon>
        <taxon>Chordata</taxon>
        <taxon>Craniata</taxon>
        <taxon>Vertebrata</taxon>
        <taxon>Euteleostomi</taxon>
        <taxon>Amphibia</taxon>
        <taxon>Batrachia</taxon>
        <taxon>Anura</taxon>
        <taxon>Pipoidea</taxon>
        <taxon>Pipidae</taxon>
        <taxon>Xenopodinae</taxon>
        <taxon>Xenopus</taxon>
        <taxon>Silurana</taxon>
    </lineage>
</organism>